<dbReference type="Pfam" id="PF15919">
    <property type="entry name" value="HicB_lk_antitox"/>
    <property type="match status" value="1"/>
</dbReference>
<evidence type="ECO:0000259" key="1">
    <source>
        <dbReference type="Pfam" id="PF15919"/>
    </source>
</evidence>
<dbReference type="Gene3D" id="3.30.160.250">
    <property type="match status" value="1"/>
</dbReference>
<dbReference type="PANTHER" id="PTHR34504">
    <property type="entry name" value="ANTITOXIN HICB"/>
    <property type="match status" value="1"/>
</dbReference>
<name>A0A2T2WKJ8_9FIRM</name>
<reference evidence="2 3" key="1">
    <citation type="journal article" date="2014" name="BMC Genomics">
        <title>Comparison of environmental and isolate Sulfobacillus genomes reveals diverse carbon, sulfur, nitrogen, and hydrogen metabolisms.</title>
        <authorList>
            <person name="Justice N.B."/>
            <person name="Norman A."/>
            <person name="Brown C.T."/>
            <person name="Singh A."/>
            <person name="Thomas B.C."/>
            <person name="Banfield J.F."/>
        </authorList>
    </citation>
    <scope>NUCLEOTIDE SEQUENCE [LARGE SCALE GENOMIC DNA]</scope>
    <source>
        <strain evidence="2">AMDSBA3</strain>
    </source>
</reference>
<accession>A0A2T2WKJ8</accession>
<dbReference type="SUPFAM" id="SSF143100">
    <property type="entry name" value="TTHA1013/TTHA0281-like"/>
    <property type="match status" value="1"/>
</dbReference>
<feature type="domain" description="HicB-like antitoxin of toxin-antitoxin system" evidence="1">
    <location>
        <begin position="4"/>
        <end position="66"/>
    </location>
</feature>
<comment type="caution">
    <text evidence="2">The sequence shown here is derived from an EMBL/GenBank/DDBJ whole genome shotgun (WGS) entry which is preliminary data.</text>
</comment>
<dbReference type="InterPro" id="IPR031807">
    <property type="entry name" value="HicB-like"/>
</dbReference>
<protein>
    <recommendedName>
        <fullName evidence="1">HicB-like antitoxin of toxin-antitoxin system domain-containing protein</fullName>
    </recommendedName>
</protein>
<dbReference type="InterPro" id="IPR035069">
    <property type="entry name" value="TTHA1013/TTHA0281-like"/>
</dbReference>
<gene>
    <name evidence="2" type="ORF">C7B45_05395</name>
</gene>
<dbReference type="AlphaFoldDB" id="A0A2T2WKJ8"/>
<evidence type="ECO:0000313" key="2">
    <source>
        <dbReference type="EMBL" id="PSR22768.1"/>
    </source>
</evidence>
<proteinExistence type="predicted"/>
<dbReference type="InterPro" id="IPR051404">
    <property type="entry name" value="TA_system_antitoxin"/>
</dbReference>
<dbReference type="Proteomes" id="UP000241848">
    <property type="component" value="Unassembled WGS sequence"/>
</dbReference>
<organism evidence="2 3">
    <name type="scientific">Sulfobacillus acidophilus</name>
    <dbReference type="NCBI Taxonomy" id="53633"/>
    <lineage>
        <taxon>Bacteria</taxon>
        <taxon>Bacillati</taxon>
        <taxon>Bacillota</taxon>
        <taxon>Clostridia</taxon>
        <taxon>Eubacteriales</taxon>
        <taxon>Clostridiales Family XVII. Incertae Sedis</taxon>
        <taxon>Sulfobacillus</taxon>
    </lineage>
</organism>
<sequence>MARYTVIVEKGDGEYFAYVPALPGCTSAGKTPGEALDQIIEAINLTIVYLAEHQIPIPDRVETIAEVEVN</sequence>
<dbReference type="EMBL" id="PXYV01000012">
    <property type="protein sequence ID" value="PSR22768.1"/>
    <property type="molecule type" value="Genomic_DNA"/>
</dbReference>
<evidence type="ECO:0000313" key="3">
    <source>
        <dbReference type="Proteomes" id="UP000241848"/>
    </source>
</evidence>
<dbReference type="PANTHER" id="PTHR34504:SF2">
    <property type="entry name" value="UPF0150 PROTEIN SSL0259"/>
    <property type="match status" value="1"/>
</dbReference>